<dbReference type="Gene3D" id="1.10.10.60">
    <property type="entry name" value="Homeodomain-like"/>
    <property type="match status" value="1"/>
</dbReference>
<dbReference type="NCBIfam" id="NF009118">
    <property type="entry name" value="PRK12469.1"/>
    <property type="match status" value="1"/>
</dbReference>
<dbReference type="GO" id="GO:0000428">
    <property type="term" value="C:DNA-directed RNA polymerase complex"/>
    <property type="evidence" value="ECO:0007669"/>
    <property type="project" value="UniProtKB-KW"/>
</dbReference>
<sequence>MAGLMQKLDMRQGQSLVMTPQLQQAIKLLQLSNIELAEFVEGELERNPLLERDDRDTSTESLREEGQGEPRELELAAPSADANDSMDADTDMMHGDDSKSDLSGVEGVESGAAMGAGAGSNYTAGSGRGPASEDYDAIANSSRDISLADHLHNQLSVAARDPIDRLIGAHLIDLADDDGYMRSDLDEIAAQLGVDRARVEAVLVLTQTFDPAGVMARDLPECLALQLKDKNRLDPAMATLLDNLERLAKHDYAALKSLCGVDNEDLDEMIAEIRALTPKPGHAFGVDSTRAVEPDVFIRQSPDGSWQVELNSETLPRVLVNNSYFNEITAVAKSETDKTFITECSQNASWLVKSLDQRARTILKVASEIVRQQDMFLAHGVAYLRPLNLKTVADAIGMHESTVSRVTSNKYVATPRGMFELKYFFTSAIPSAGGGEAHSAEAVRHRIKTMIGQESADDVLSDDSLVEQLRDEGIEIARRTVAKYREALNIPSSVQRRRMLKRAG</sequence>
<comment type="similarity">
    <text evidence="1 9">Belongs to the sigma-54 factor family.</text>
</comment>
<gene>
    <name evidence="13" type="ORF">C7435_2289</name>
</gene>
<dbReference type="Pfam" id="PF04963">
    <property type="entry name" value="Sigma54_CBD"/>
    <property type="match status" value="1"/>
</dbReference>
<dbReference type="OrthoDB" id="9814402at2"/>
<keyword evidence="6 9" id="KW-0731">Sigma factor</keyword>
<dbReference type="GO" id="GO:0006352">
    <property type="term" value="P:DNA-templated transcription initiation"/>
    <property type="evidence" value="ECO:0007669"/>
    <property type="project" value="InterPro"/>
</dbReference>
<keyword evidence="2 9" id="KW-0240">DNA-directed RNA polymerase</keyword>
<organism evidence="13 14">
    <name type="scientific">Maricaulis maris</name>
    <dbReference type="NCBI Taxonomy" id="74318"/>
    <lineage>
        <taxon>Bacteria</taxon>
        <taxon>Pseudomonadati</taxon>
        <taxon>Pseudomonadota</taxon>
        <taxon>Alphaproteobacteria</taxon>
        <taxon>Maricaulales</taxon>
        <taxon>Maricaulaceae</taxon>
        <taxon>Maricaulis</taxon>
    </lineage>
</organism>
<feature type="region of interest" description="Disordered" evidence="10">
    <location>
        <begin position="48"/>
        <end position="131"/>
    </location>
</feature>
<dbReference type="GO" id="GO:0001216">
    <property type="term" value="F:DNA-binding transcription activator activity"/>
    <property type="evidence" value="ECO:0007669"/>
    <property type="project" value="InterPro"/>
</dbReference>
<proteinExistence type="inferred from homology"/>
<dbReference type="InterPro" id="IPR007046">
    <property type="entry name" value="RNA_pol_sigma_54_core-bd"/>
</dbReference>
<dbReference type="PROSITE" id="PS00718">
    <property type="entry name" value="SIGMA54_2"/>
    <property type="match status" value="1"/>
</dbReference>
<dbReference type="EMBL" id="RBIM01000005">
    <property type="protein sequence ID" value="RKQ96038.1"/>
    <property type="molecule type" value="Genomic_DNA"/>
</dbReference>
<dbReference type="GO" id="GO:0016779">
    <property type="term" value="F:nucleotidyltransferase activity"/>
    <property type="evidence" value="ECO:0007669"/>
    <property type="project" value="UniProtKB-KW"/>
</dbReference>
<dbReference type="Pfam" id="PF00309">
    <property type="entry name" value="Sigma54_AID"/>
    <property type="match status" value="1"/>
</dbReference>
<dbReference type="PANTHER" id="PTHR32248:SF4">
    <property type="entry name" value="RNA POLYMERASE SIGMA-54 FACTOR"/>
    <property type="match status" value="1"/>
</dbReference>
<feature type="compositionally biased region" description="Low complexity" evidence="10">
    <location>
        <begin position="104"/>
        <end position="115"/>
    </location>
</feature>
<evidence type="ECO:0000313" key="13">
    <source>
        <dbReference type="EMBL" id="RKQ96038.1"/>
    </source>
</evidence>
<feature type="compositionally biased region" description="Basic and acidic residues" evidence="10">
    <location>
        <begin position="91"/>
        <end position="100"/>
    </location>
</feature>
<keyword evidence="4 9" id="KW-0548">Nucleotidyltransferase</keyword>
<evidence type="ECO:0000256" key="9">
    <source>
        <dbReference type="PIRNR" id="PIRNR000774"/>
    </source>
</evidence>
<dbReference type="RefSeq" id="WP_075191413.1">
    <property type="nucleotide sequence ID" value="NZ_RBIM01000005.1"/>
</dbReference>
<dbReference type="PROSITE" id="PS50044">
    <property type="entry name" value="SIGMA54_3"/>
    <property type="match status" value="1"/>
</dbReference>
<evidence type="ECO:0000256" key="6">
    <source>
        <dbReference type="ARBA" id="ARBA00023082"/>
    </source>
</evidence>
<evidence type="ECO:0000256" key="1">
    <source>
        <dbReference type="ARBA" id="ARBA00008798"/>
    </source>
</evidence>
<protein>
    <recommendedName>
        <fullName evidence="9">RNA polymerase sigma-54 factor</fullName>
    </recommendedName>
</protein>
<dbReference type="Pfam" id="PF04552">
    <property type="entry name" value="Sigma54_DBD"/>
    <property type="match status" value="1"/>
</dbReference>
<dbReference type="NCBIfam" id="NF004596">
    <property type="entry name" value="PRK05932.1-3"/>
    <property type="match status" value="1"/>
</dbReference>
<feature type="domain" description="RNA polymerase sigma factor 54 core-binding" evidence="12">
    <location>
        <begin position="141"/>
        <end position="324"/>
    </location>
</feature>
<feature type="domain" description="RNA polymerase sigma factor 54 DNA-binding" evidence="11">
    <location>
        <begin position="339"/>
        <end position="498"/>
    </location>
</feature>
<evidence type="ECO:0000256" key="4">
    <source>
        <dbReference type="ARBA" id="ARBA00022695"/>
    </source>
</evidence>
<evidence type="ECO:0000256" key="10">
    <source>
        <dbReference type="SAM" id="MobiDB-lite"/>
    </source>
</evidence>
<dbReference type="Proteomes" id="UP000273675">
    <property type="component" value="Unassembled WGS sequence"/>
</dbReference>
<keyword evidence="3 9" id="KW-0808">Transferase</keyword>
<evidence type="ECO:0000259" key="12">
    <source>
        <dbReference type="Pfam" id="PF04963"/>
    </source>
</evidence>
<dbReference type="PROSITE" id="PS00717">
    <property type="entry name" value="SIGMA54_1"/>
    <property type="match status" value="1"/>
</dbReference>
<name>A0A495D2P0_9PROT</name>
<evidence type="ECO:0000256" key="5">
    <source>
        <dbReference type="ARBA" id="ARBA00023015"/>
    </source>
</evidence>
<comment type="caution">
    <text evidence="13">The sequence shown here is derived from an EMBL/GenBank/DDBJ whole genome shotgun (WGS) entry which is preliminary data.</text>
</comment>
<keyword evidence="7 9" id="KW-0238">DNA-binding</keyword>
<dbReference type="PIRSF" id="PIRSF000774">
    <property type="entry name" value="RpoN"/>
    <property type="match status" value="1"/>
</dbReference>
<reference evidence="13 14" key="1">
    <citation type="submission" date="2018-10" db="EMBL/GenBank/DDBJ databases">
        <title>Genomic Encyclopedia of Type Strains, Phase IV (KMG-IV): sequencing the most valuable type-strain genomes for metagenomic binning, comparative biology and taxonomic classification.</title>
        <authorList>
            <person name="Goeker M."/>
        </authorList>
    </citation>
    <scope>NUCLEOTIDE SEQUENCE [LARGE SCALE GENOMIC DNA]</scope>
    <source>
        <strain evidence="13 14">DSM 4734</strain>
    </source>
</reference>
<evidence type="ECO:0000256" key="8">
    <source>
        <dbReference type="ARBA" id="ARBA00023163"/>
    </source>
</evidence>
<dbReference type="PANTHER" id="PTHR32248">
    <property type="entry name" value="RNA POLYMERASE SIGMA-54 FACTOR"/>
    <property type="match status" value="1"/>
</dbReference>
<dbReference type="AlphaFoldDB" id="A0A495D2P0"/>
<dbReference type="GO" id="GO:0003677">
    <property type="term" value="F:DNA binding"/>
    <property type="evidence" value="ECO:0007669"/>
    <property type="project" value="UniProtKB-KW"/>
</dbReference>
<evidence type="ECO:0000256" key="2">
    <source>
        <dbReference type="ARBA" id="ARBA00022478"/>
    </source>
</evidence>
<feature type="compositionally biased region" description="Basic and acidic residues" evidence="10">
    <location>
        <begin position="48"/>
        <end position="74"/>
    </location>
</feature>
<dbReference type="InterPro" id="IPR038709">
    <property type="entry name" value="RpoN_core-bd_sf"/>
</dbReference>
<evidence type="ECO:0000256" key="7">
    <source>
        <dbReference type="ARBA" id="ARBA00023125"/>
    </source>
</evidence>
<dbReference type="InterPro" id="IPR000394">
    <property type="entry name" value="RNA_pol_sigma_54"/>
</dbReference>
<keyword evidence="5 9" id="KW-0805">Transcription regulation</keyword>
<accession>A0A495D2P0</accession>
<dbReference type="InterPro" id="IPR007634">
    <property type="entry name" value="RNA_pol_sigma_54_DNA-bd"/>
</dbReference>
<dbReference type="NCBIfam" id="TIGR02395">
    <property type="entry name" value="rpoN_sigma"/>
    <property type="match status" value="1"/>
</dbReference>
<evidence type="ECO:0000259" key="11">
    <source>
        <dbReference type="Pfam" id="PF04552"/>
    </source>
</evidence>
<evidence type="ECO:0000313" key="14">
    <source>
        <dbReference type="Proteomes" id="UP000273675"/>
    </source>
</evidence>
<dbReference type="PRINTS" id="PR00045">
    <property type="entry name" value="SIGMA54FCT"/>
</dbReference>
<evidence type="ECO:0000256" key="3">
    <source>
        <dbReference type="ARBA" id="ARBA00022679"/>
    </source>
</evidence>
<dbReference type="GO" id="GO:0016987">
    <property type="term" value="F:sigma factor activity"/>
    <property type="evidence" value="ECO:0007669"/>
    <property type="project" value="UniProtKB-KW"/>
</dbReference>
<keyword evidence="8 9" id="KW-0804">Transcription</keyword>
<dbReference type="Gene3D" id="1.10.10.1330">
    <property type="entry name" value="RNA polymerase sigma-54 factor, core-binding domain"/>
    <property type="match status" value="1"/>
</dbReference>
<comment type="function">
    <text evidence="9">Sigma factors are initiation factors that promote the attachment of RNA polymerase to specific initiation sites and are then released.</text>
</comment>